<evidence type="ECO:0000313" key="2">
    <source>
        <dbReference type="Proteomes" id="UP000294813"/>
    </source>
</evidence>
<proteinExistence type="predicted"/>
<protein>
    <submittedName>
        <fullName evidence="1">DUF2922 family protein</fullName>
    </submittedName>
</protein>
<accession>A0A4R2S0E5</accession>
<dbReference type="AlphaFoldDB" id="A0A4R2S0E5"/>
<name>A0A4R2S0E5_9FIRM</name>
<sequence>MAKVLRMTFATSEGGSFQLNIPDPLDTLDSTAIANAMDLIITKNVFTTKKGNLVSKKDAVVVETTMTDLYTPAV</sequence>
<dbReference type="EMBL" id="SLXT01000002">
    <property type="protein sequence ID" value="TCP68647.1"/>
    <property type="molecule type" value="Genomic_DNA"/>
</dbReference>
<dbReference type="Proteomes" id="UP000294813">
    <property type="component" value="Unassembled WGS sequence"/>
</dbReference>
<reference evidence="1 2" key="1">
    <citation type="submission" date="2019-03" db="EMBL/GenBank/DDBJ databases">
        <title>Genomic Encyclopedia of Type Strains, Phase IV (KMG-IV): sequencing the most valuable type-strain genomes for metagenomic binning, comparative biology and taxonomic classification.</title>
        <authorList>
            <person name="Goeker M."/>
        </authorList>
    </citation>
    <scope>NUCLEOTIDE SEQUENCE [LARGE SCALE GENOMIC DNA]</scope>
    <source>
        <strain evidence="1 2">DSM 11170</strain>
    </source>
</reference>
<organism evidence="1 2">
    <name type="scientific">Heliophilum fasciatum</name>
    <dbReference type="NCBI Taxonomy" id="35700"/>
    <lineage>
        <taxon>Bacteria</taxon>
        <taxon>Bacillati</taxon>
        <taxon>Bacillota</taxon>
        <taxon>Clostridia</taxon>
        <taxon>Eubacteriales</taxon>
        <taxon>Heliobacteriaceae</taxon>
        <taxon>Heliophilum</taxon>
    </lineage>
</organism>
<dbReference type="InterPro" id="IPR021321">
    <property type="entry name" value="DUF2922"/>
</dbReference>
<dbReference type="RefSeq" id="WP_131917853.1">
    <property type="nucleotide sequence ID" value="NZ_JAOQNU010000002.1"/>
</dbReference>
<comment type="caution">
    <text evidence="1">The sequence shown here is derived from an EMBL/GenBank/DDBJ whole genome shotgun (WGS) entry which is preliminary data.</text>
</comment>
<dbReference type="OrthoDB" id="9795264at2"/>
<gene>
    <name evidence="1" type="ORF">EDD73_10242</name>
</gene>
<keyword evidence="2" id="KW-1185">Reference proteome</keyword>
<evidence type="ECO:0000313" key="1">
    <source>
        <dbReference type="EMBL" id="TCP68647.1"/>
    </source>
</evidence>
<dbReference type="Pfam" id="PF11148">
    <property type="entry name" value="DUF2922"/>
    <property type="match status" value="1"/>
</dbReference>